<feature type="region of interest" description="Disordered" evidence="1">
    <location>
        <begin position="343"/>
        <end position="365"/>
    </location>
</feature>
<reference evidence="2" key="1">
    <citation type="submission" date="2021-04" db="EMBL/GenBank/DDBJ databases">
        <title>Genome based classification of Actinospica acidithermotolerans sp. nov., an actinobacterium isolated from an Indonesian hot spring.</title>
        <authorList>
            <person name="Kusuma A.B."/>
            <person name="Putra K.E."/>
            <person name="Nafisah S."/>
            <person name="Loh J."/>
            <person name="Nouioui I."/>
            <person name="Goodfellow M."/>
        </authorList>
    </citation>
    <scope>NUCLEOTIDE SEQUENCE</scope>
    <source>
        <strain evidence="2">MGRD01-02</strain>
    </source>
</reference>
<evidence type="ECO:0000256" key="1">
    <source>
        <dbReference type="SAM" id="MobiDB-lite"/>
    </source>
</evidence>
<keyword evidence="3" id="KW-1185">Reference proteome</keyword>
<sequence length="386" mass="41756">MTRYAFDSHDRKLIATWGTGAGDLALTFAELDASAGEQDGLRLAQALTTLSSALWRAYSEPGSAAGDSEQANSEAWHRAQTRKAFATVPSAVANPNLPDEHGYMTVCYDPVEESAHRLGRVLHAIADSALSEVTRAEVAAELAAVENAECGSLHGRAQQAVLLSRPEASPSQVEAADRVLHKDPLGASELFTELDPTAAAVAAAHWLRAASEVAGEQAGIDPSRVVLEADAIEALPVETPTLVLERLAAGQSPYTVVVALIRDAATVAEGKIPDVGALIGRIKELEDRATALDDTQDGLREALLAELRLTPLDPSRASLDLLEDLLTGIHACWLVYHEHSEYDYPETDEEPDDEDQDDYDEQREEFMREFREAVREEAAATRDELE</sequence>
<evidence type="ECO:0000313" key="2">
    <source>
        <dbReference type="EMBL" id="MBR7828699.1"/>
    </source>
</evidence>
<name>A0A941EGJ9_9ACTN</name>
<dbReference type="Proteomes" id="UP000676325">
    <property type="component" value="Unassembled WGS sequence"/>
</dbReference>
<dbReference type="EMBL" id="JAGSOH010000063">
    <property type="protein sequence ID" value="MBR7828699.1"/>
    <property type="molecule type" value="Genomic_DNA"/>
</dbReference>
<dbReference type="RefSeq" id="WP_212519834.1">
    <property type="nucleotide sequence ID" value="NZ_JAGSOH010000063.1"/>
</dbReference>
<feature type="compositionally biased region" description="Acidic residues" evidence="1">
    <location>
        <begin position="343"/>
        <end position="363"/>
    </location>
</feature>
<accession>A0A941EGJ9</accession>
<protein>
    <submittedName>
        <fullName evidence="2">Uncharacterized protein</fullName>
    </submittedName>
</protein>
<gene>
    <name evidence="2" type="ORF">KDK95_20490</name>
</gene>
<evidence type="ECO:0000313" key="3">
    <source>
        <dbReference type="Proteomes" id="UP000676325"/>
    </source>
</evidence>
<organism evidence="2 3">
    <name type="scientific">Actinospica acidithermotolerans</name>
    <dbReference type="NCBI Taxonomy" id="2828514"/>
    <lineage>
        <taxon>Bacteria</taxon>
        <taxon>Bacillati</taxon>
        <taxon>Actinomycetota</taxon>
        <taxon>Actinomycetes</taxon>
        <taxon>Catenulisporales</taxon>
        <taxon>Actinospicaceae</taxon>
        <taxon>Actinospica</taxon>
    </lineage>
</organism>
<proteinExistence type="predicted"/>
<dbReference type="AlphaFoldDB" id="A0A941EGJ9"/>
<comment type="caution">
    <text evidence="2">The sequence shown here is derived from an EMBL/GenBank/DDBJ whole genome shotgun (WGS) entry which is preliminary data.</text>
</comment>